<protein>
    <recommendedName>
        <fullName evidence="4">Major facilitator superfamily (MFS) profile domain-containing protein</fullName>
    </recommendedName>
</protein>
<dbReference type="InterPro" id="IPR036259">
    <property type="entry name" value="MFS_trans_sf"/>
</dbReference>
<reference evidence="2 3" key="1">
    <citation type="submission" date="2024-05" db="EMBL/GenBank/DDBJ databases">
        <authorList>
            <person name="Wallberg A."/>
        </authorList>
    </citation>
    <scope>NUCLEOTIDE SEQUENCE [LARGE SCALE GENOMIC DNA]</scope>
</reference>
<dbReference type="Proteomes" id="UP001497623">
    <property type="component" value="Unassembled WGS sequence"/>
</dbReference>
<dbReference type="EMBL" id="CAXKWB010061556">
    <property type="protein sequence ID" value="CAL4184388.1"/>
    <property type="molecule type" value="Genomic_DNA"/>
</dbReference>
<dbReference type="PANTHER" id="PTHR11360">
    <property type="entry name" value="MONOCARBOXYLATE TRANSPORTER"/>
    <property type="match status" value="1"/>
</dbReference>
<dbReference type="SUPFAM" id="SSF103473">
    <property type="entry name" value="MFS general substrate transporter"/>
    <property type="match status" value="1"/>
</dbReference>
<evidence type="ECO:0000256" key="1">
    <source>
        <dbReference type="SAM" id="Phobius"/>
    </source>
</evidence>
<sequence>MVLSSFFHDRVEVLMLTFGLMFGGGSSLAYTPSLVILGHYFKRWLGLVNGLFTAGSSLFTIILPFILPYLLDISLEITFRFLAGMTAFLMVCSLIFKPLM</sequence>
<feature type="transmembrane region" description="Helical" evidence="1">
    <location>
        <begin position="77"/>
        <end position="96"/>
    </location>
</feature>
<evidence type="ECO:0000313" key="2">
    <source>
        <dbReference type="EMBL" id="CAL4184388.1"/>
    </source>
</evidence>
<dbReference type="InterPro" id="IPR050327">
    <property type="entry name" value="Proton-linked_MCT"/>
</dbReference>
<comment type="caution">
    <text evidence="2">The sequence shown here is derived from an EMBL/GenBank/DDBJ whole genome shotgun (WGS) entry which is preliminary data.</text>
</comment>
<keyword evidence="1" id="KW-0812">Transmembrane</keyword>
<proteinExistence type="predicted"/>
<dbReference type="Gene3D" id="1.20.1250.20">
    <property type="entry name" value="MFS general substrate transporter like domains"/>
    <property type="match status" value="1"/>
</dbReference>
<keyword evidence="1" id="KW-0472">Membrane</keyword>
<gene>
    <name evidence="2" type="ORF">MNOR_LOCUS35817</name>
</gene>
<keyword evidence="3" id="KW-1185">Reference proteome</keyword>
<evidence type="ECO:0000313" key="3">
    <source>
        <dbReference type="Proteomes" id="UP001497623"/>
    </source>
</evidence>
<dbReference type="AlphaFoldDB" id="A0AAV2SF20"/>
<feature type="transmembrane region" description="Helical" evidence="1">
    <location>
        <begin position="44"/>
        <end position="71"/>
    </location>
</feature>
<feature type="transmembrane region" description="Helical" evidence="1">
    <location>
        <begin position="13"/>
        <end position="37"/>
    </location>
</feature>
<dbReference type="PANTHER" id="PTHR11360:SF312">
    <property type="entry name" value="KARMOISIN, ISOFORM B"/>
    <property type="match status" value="1"/>
</dbReference>
<feature type="non-terminal residue" evidence="2">
    <location>
        <position position="100"/>
    </location>
</feature>
<keyword evidence="1" id="KW-1133">Transmembrane helix</keyword>
<name>A0AAV2SF20_MEGNR</name>
<organism evidence="2 3">
    <name type="scientific">Meganyctiphanes norvegica</name>
    <name type="common">Northern krill</name>
    <name type="synonym">Thysanopoda norvegica</name>
    <dbReference type="NCBI Taxonomy" id="48144"/>
    <lineage>
        <taxon>Eukaryota</taxon>
        <taxon>Metazoa</taxon>
        <taxon>Ecdysozoa</taxon>
        <taxon>Arthropoda</taxon>
        <taxon>Crustacea</taxon>
        <taxon>Multicrustacea</taxon>
        <taxon>Malacostraca</taxon>
        <taxon>Eumalacostraca</taxon>
        <taxon>Eucarida</taxon>
        <taxon>Euphausiacea</taxon>
        <taxon>Euphausiidae</taxon>
        <taxon>Meganyctiphanes</taxon>
    </lineage>
</organism>
<accession>A0AAV2SF20</accession>
<evidence type="ECO:0008006" key="4">
    <source>
        <dbReference type="Google" id="ProtNLM"/>
    </source>
</evidence>